<reference evidence="2 3" key="1">
    <citation type="submission" date="2019-03" db="EMBL/GenBank/DDBJ databases">
        <title>Genomic Encyclopedia of Type Strains, Phase IV (KMG-IV): sequencing the most valuable type-strain genomes for metagenomic binning, comparative biology and taxonomic classification.</title>
        <authorList>
            <person name="Goeker M."/>
        </authorList>
    </citation>
    <scope>NUCLEOTIDE SEQUENCE [LARGE SCALE GENOMIC DNA]</scope>
    <source>
        <strain evidence="2 3">DSM 14836</strain>
    </source>
</reference>
<keyword evidence="1" id="KW-1133">Transmembrane helix</keyword>
<keyword evidence="1" id="KW-0812">Transmembrane</keyword>
<dbReference type="Proteomes" id="UP000294564">
    <property type="component" value="Unassembled WGS sequence"/>
</dbReference>
<evidence type="ECO:0008006" key="4">
    <source>
        <dbReference type="Google" id="ProtNLM"/>
    </source>
</evidence>
<gene>
    <name evidence="2" type="ORF">EV195_101799</name>
</gene>
<feature type="transmembrane region" description="Helical" evidence="1">
    <location>
        <begin position="89"/>
        <end position="111"/>
    </location>
</feature>
<feature type="transmembrane region" description="Helical" evidence="1">
    <location>
        <begin position="6"/>
        <end position="25"/>
    </location>
</feature>
<comment type="caution">
    <text evidence="2">The sequence shown here is derived from an EMBL/GenBank/DDBJ whole genome shotgun (WGS) entry which is preliminary data.</text>
</comment>
<keyword evidence="3" id="KW-1185">Reference proteome</keyword>
<evidence type="ECO:0000256" key="1">
    <source>
        <dbReference type="SAM" id="Phobius"/>
    </source>
</evidence>
<dbReference type="OrthoDB" id="1438492at2"/>
<proteinExistence type="predicted"/>
<feature type="transmembrane region" description="Helical" evidence="1">
    <location>
        <begin position="52"/>
        <end position="69"/>
    </location>
</feature>
<dbReference type="RefSeq" id="WP_132793141.1">
    <property type="nucleotide sequence ID" value="NZ_SLXM01000001.1"/>
</dbReference>
<keyword evidence="1" id="KW-0472">Membrane</keyword>
<sequence length="114" mass="13050">MNFATYLTYILLSAVTIVYVGNACYQNGKIYIANFFPNDVNFATGINKILRSAYYLMNLGIVIFTLNSIDNIKSFLELIEEITNRLSFILLLIGCLHGINLFTIYISHTYFKNK</sequence>
<dbReference type="EMBL" id="SLXM01000001">
    <property type="protein sequence ID" value="TCP28619.1"/>
    <property type="molecule type" value="Genomic_DNA"/>
</dbReference>
<organism evidence="2 3">
    <name type="scientific">Tenacibaculum skagerrakense</name>
    <dbReference type="NCBI Taxonomy" id="186571"/>
    <lineage>
        <taxon>Bacteria</taxon>
        <taxon>Pseudomonadati</taxon>
        <taxon>Bacteroidota</taxon>
        <taxon>Flavobacteriia</taxon>
        <taxon>Flavobacteriales</taxon>
        <taxon>Flavobacteriaceae</taxon>
        <taxon>Tenacibaculum</taxon>
    </lineage>
</organism>
<name>A0A4R2P1P3_9FLAO</name>
<evidence type="ECO:0000313" key="3">
    <source>
        <dbReference type="Proteomes" id="UP000294564"/>
    </source>
</evidence>
<protein>
    <recommendedName>
        <fullName evidence="4">DUF3784 domain-containing protein</fullName>
    </recommendedName>
</protein>
<evidence type="ECO:0000313" key="2">
    <source>
        <dbReference type="EMBL" id="TCP28619.1"/>
    </source>
</evidence>
<dbReference type="AlphaFoldDB" id="A0A4R2P1P3"/>
<accession>A0A4R2P1P3</accession>